<dbReference type="GO" id="GO:0045944">
    <property type="term" value="P:positive regulation of transcription by RNA polymerase II"/>
    <property type="evidence" value="ECO:0007669"/>
    <property type="project" value="TreeGrafter"/>
</dbReference>
<dbReference type="AlphaFoldDB" id="A0A1Y2LMJ0"/>
<keyword evidence="4 9" id="KW-0863">Zinc-finger</keyword>
<gene>
    <name evidence="12" type="ORF">B5807_09326</name>
</gene>
<feature type="region of interest" description="Disordered" evidence="10">
    <location>
        <begin position="310"/>
        <end position="373"/>
    </location>
</feature>
<dbReference type="InterPro" id="IPR013088">
    <property type="entry name" value="Znf_NHR/GATA"/>
</dbReference>
<feature type="compositionally biased region" description="Low complexity" evidence="10">
    <location>
        <begin position="249"/>
        <end position="259"/>
    </location>
</feature>
<dbReference type="PROSITE" id="PS50114">
    <property type="entry name" value="GATA_ZN_FINGER_2"/>
    <property type="match status" value="2"/>
</dbReference>
<dbReference type="GO" id="GO:0008270">
    <property type="term" value="F:zinc ion binding"/>
    <property type="evidence" value="ECO:0007669"/>
    <property type="project" value="UniProtKB-KW"/>
</dbReference>
<dbReference type="CDD" id="cd00202">
    <property type="entry name" value="ZnF_GATA"/>
    <property type="match status" value="2"/>
</dbReference>
<evidence type="ECO:0000313" key="12">
    <source>
        <dbReference type="EMBL" id="OSS44940.1"/>
    </source>
</evidence>
<evidence type="ECO:0000256" key="7">
    <source>
        <dbReference type="ARBA" id="ARBA00023163"/>
    </source>
</evidence>
<keyword evidence="7" id="KW-0804">Transcription</keyword>
<keyword evidence="3" id="KW-0677">Repeat</keyword>
<dbReference type="SMART" id="SM00401">
    <property type="entry name" value="ZnF_GATA"/>
    <property type="match status" value="2"/>
</dbReference>
<evidence type="ECO:0000256" key="1">
    <source>
        <dbReference type="ARBA" id="ARBA00004123"/>
    </source>
</evidence>
<feature type="domain" description="GATA-type" evidence="11">
    <location>
        <begin position="111"/>
        <end position="162"/>
    </location>
</feature>
<sequence>MAHPSGSGGTSLAPTPTHPHHLTRESSKEELEMAESLRRLHQVQDTHMSNTGLPLKEQQVSGTPQDDQNPEIYHSLEDAIPIAGASASPAPTTSLSLPLQNASGSSAPIIGQVCSNCRTTQTPLWRRSPTGETVCNACGLYIKARNQQRPVNLKRNTPSQANFTVQQSPVPNAAAEQDVSPGNLAASPRVATYVAADQMAAGTCPGGGRCNGTGGQQGCSGCPAFNNRVSKTAKFALQQANASPKPREGANNSGTTGSCSGSASTSAIPACQNCGTTITPLWRRDDAGHIICNACGLYFKLHGTHRPVAMKKQEIKRRKRVVPAGDTSSQAAPSVANYSPPLRTSQTPAGSASPDPIESREQYTPEPRGPLAVDFTHYRDTNKLNVTSIPSAHPGAPSPRKRSLSATMDPEELPAKAVTPAPHRPNAISSILNHPRSEESNIDPSLSVPLRPSGGSSPNPTATQEDKAARRERLIREQEAVRKEQQRIAAELAELGHD</sequence>
<feature type="region of interest" description="Disordered" evidence="10">
    <location>
        <begin position="239"/>
        <end position="259"/>
    </location>
</feature>
<protein>
    <recommendedName>
        <fullName evidence="11">GATA-type domain-containing protein</fullName>
    </recommendedName>
</protein>
<dbReference type="FunFam" id="3.30.50.10:FF:000007">
    <property type="entry name" value="Nitrogen regulatory AreA, N-terminal"/>
    <property type="match status" value="1"/>
</dbReference>
<dbReference type="PANTHER" id="PTHR10071">
    <property type="entry name" value="TRANSCRIPTION FACTOR GATA FAMILY MEMBER"/>
    <property type="match status" value="1"/>
</dbReference>
<keyword evidence="6" id="KW-0805">Transcription regulation</keyword>
<evidence type="ECO:0000256" key="8">
    <source>
        <dbReference type="ARBA" id="ARBA00023242"/>
    </source>
</evidence>
<reference evidence="12 13" key="1">
    <citation type="journal article" date="2017" name="Genome Announc.">
        <title>Genome sequence of the saprophytic ascomycete Epicoccum nigrum ICMP 19927 strain isolated from New Zealand.</title>
        <authorList>
            <person name="Fokin M."/>
            <person name="Fleetwood D."/>
            <person name="Weir B.S."/>
            <person name="Villas-Boas S.G."/>
        </authorList>
    </citation>
    <scope>NUCLEOTIDE SEQUENCE [LARGE SCALE GENOMIC DNA]</scope>
    <source>
        <strain evidence="12 13">ICMP 19927</strain>
    </source>
</reference>
<dbReference type="GO" id="GO:0000981">
    <property type="term" value="F:DNA-binding transcription factor activity, RNA polymerase II-specific"/>
    <property type="evidence" value="ECO:0007669"/>
    <property type="project" value="TreeGrafter"/>
</dbReference>
<feature type="compositionally biased region" description="Basic residues" evidence="10">
    <location>
        <begin position="310"/>
        <end position="321"/>
    </location>
</feature>
<dbReference type="Gene3D" id="3.30.50.10">
    <property type="entry name" value="Erythroid Transcription Factor GATA-1, subunit A"/>
    <property type="match status" value="2"/>
</dbReference>
<dbReference type="OMA" id="CYRPTTM"/>
<keyword evidence="8" id="KW-0539">Nucleus</keyword>
<proteinExistence type="predicted"/>
<dbReference type="PANTHER" id="PTHR10071:SF335">
    <property type="entry name" value="IRON-SENSING TRANSCRIPTIONAL REPRESSOR-RELATED"/>
    <property type="match status" value="1"/>
</dbReference>
<evidence type="ECO:0000256" key="9">
    <source>
        <dbReference type="PROSITE-ProRule" id="PRU00094"/>
    </source>
</evidence>
<dbReference type="EMBL" id="KZ107855">
    <property type="protein sequence ID" value="OSS44940.1"/>
    <property type="molecule type" value="Genomic_DNA"/>
</dbReference>
<keyword evidence="2" id="KW-0479">Metal-binding</keyword>
<dbReference type="GO" id="GO:0006879">
    <property type="term" value="P:intracellular iron ion homeostasis"/>
    <property type="evidence" value="ECO:0007669"/>
    <property type="project" value="UniProtKB-ARBA"/>
</dbReference>
<dbReference type="GO" id="GO:0034757">
    <property type="term" value="P:negative regulation of iron ion transport"/>
    <property type="evidence" value="ECO:0007669"/>
    <property type="project" value="UniProtKB-ARBA"/>
</dbReference>
<feature type="region of interest" description="Disordered" evidence="10">
    <location>
        <begin position="385"/>
        <end position="472"/>
    </location>
</feature>
<dbReference type="STRING" id="105696.A0A1Y2LMJ0"/>
<feature type="region of interest" description="Disordered" evidence="10">
    <location>
        <begin position="1"/>
        <end position="71"/>
    </location>
</feature>
<evidence type="ECO:0000256" key="10">
    <source>
        <dbReference type="SAM" id="MobiDB-lite"/>
    </source>
</evidence>
<keyword evidence="13" id="KW-1185">Reference proteome</keyword>
<feature type="compositionally biased region" description="Polar residues" evidence="10">
    <location>
        <begin position="45"/>
        <end position="67"/>
    </location>
</feature>
<dbReference type="Pfam" id="PF00320">
    <property type="entry name" value="GATA"/>
    <property type="match status" value="2"/>
</dbReference>
<dbReference type="GO" id="GO:0005634">
    <property type="term" value="C:nucleus"/>
    <property type="evidence" value="ECO:0007669"/>
    <property type="project" value="UniProtKB-SubCell"/>
</dbReference>
<dbReference type="InterPro" id="IPR000679">
    <property type="entry name" value="Znf_GATA"/>
</dbReference>
<feature type="compositionally biased region" description="Basic and acidic residues" evidence="10">
    <location>
        <begin position="22"/>
        <end position="44"/>
    </location>
</feature>
<dbReference type="GO" id="GO:0000978">
    <property type="term" value="F:RNA polymerase II cis-regulatory region sequence-specific DNA binding"/>
    <property type="evidence" value="ECO:0007669"/>
    <property type="project" value="TreeGrafter"/>
</dbReference>
<accession>A0A1Y2LMJ0</accession>
<evidence type="ECO:0000256" key="2">
    <source>
        <dbReference type="ARBA" id="ARBA00022723"/>
    </source>
</evidence>
<dbReference type="FunFam" id="3.30.50.10:FF:000039">
    <property type="entry name" value="Siderophore transcription factor SreA"/>
    <property type="match status" value="1"/>
</dbReference>
<evidence type="ECO:0000259" key="11">
    <source>
        <dbReference type="PROSITE" id="PS50114"/>
    </source>
</evidence>
<keyword evidence="5" id="KW-0862">Zinc</keyword>
<evidence type="ECO:0000313" key="13">
    <source>
        <dbReference type="Proteomes" id="UP000193240"/>
    </source>
</evidence>
<comment type="subcellular location">
    <subcellularLocation>
        <location evidence="1">Nucleus</location>
    </subcellularLocation>
</comment>
<evidence type="ECO:0000256" key="3">
    <source>
        <dbReference type="ARBA" id="ARBA00022737"/>
    </source>
</evidence>
<evidence type="ECO:0000256" key="5">
    <source>
        <dbReference type="ARBA" id="ARBA00022833"/>
    </source>
</evidence>
<evidence type="ECO:0000256" key="4">
    <source>
        <dbReference type="ARBA" id="ARBA00022771"/>
    </source>
</evidence>
<dbReference type="Proteomes" id="UP000193240">
    <property type="component" value="Unassembled WGS sequence"/>
</dbReference>
<feature type="domain" description="GATA-type" evidence="11">
    <location>
        <begin position="271"/>
        <end position="318"/>
    </location>
</feature>
<dbReference type="PRINTS" id="PR00619">
    <property type="entry name" value="GATAZNFINGER"/>
</dbReference>
<dbReference type="GO" id="GO:0000122">
    <property type="term" value="P:negative regulation of transcription by RNA polymerase II"/>
    <property type="evidence" value="ECO:0007669"/>
    <property type="project" value="TreeGrafter"/>
</dbReference>
<dbReference type="SUPFAM" id="SSF57716">
    <property type="entry name" value="Glucocorticoid receptor-like (DNA-binding domain)"/>
    <property type="match status" value="2"/>
</dbReference>
<name>A0A1Y2LMJ0_EPING</name>
<feature type="compositionally biased region" description="Polar residues" evidence="10">
    <location>
        <begin position="454"/>
        <end position="463"/>
    </location>
</feature>
<dbReference type="PROSITE" id="PS00344">
    <property type="entry name" value="GATA_ZN_FINGER_1"/>
    <property type="match status" value="2"/>
</dbReference>
<dbReference type="InParanoid" id="A0A1Y2LMJ0"/>
<organism evidence="12 13">
    <name type="scientific">Epicoccum nigrum</name>
    <name type="common">Soil fungus</name>
    <name type="synonym">Epicoccum purpurascens</name>
    <dbReference type="NCBI Taxonomy" id="105696"/>
    <lineage>
        <taxon>Eukaryota</taxon>
        <taxon>Fungi</taxon>
        <taxon>Dikarya</taxon>
        <taxon>Ascomycota</taxon>
        <taxon>Pezizomycotina</taxon>
        <taxon>Dothideomycetes</taxon>
        <taxon>Pleosporomycetidae</taxon>
        <taxon>Pleosporales</taxon>
        <taxon>Pleosporineae</taxon>
        <taxon>Didymellaceae</taxon>
        <taxon>Epicoccum</taxon>
    </lineage>
</organism>
<evidence type="ECO:0000256" key="6">
    <source>
        <dbReference type="ARBA" id="ARBA00023015"/>
    </source>
</evidence>
<dbReference type="InterPro" id="IPR039355">
    <property type="entry name" value="Transcription_factor_GATA"/>
</dbReference>